<dbReference type="AlphaFoldDB" id="A0A6N6RLN7"/>
<keyword evidence="4" id="KW-0904">Protein phosphatase</keyword>
<dbReference type="SMART" id="SM00226">
    <property type="entry name" value="LMWPc"/>
    <property type="match status" value="1"/>
</dbReference>
<evidence type="ECO:0000259" key="6">
    <source>
        <dbReference type="SMART" id="SM00226"/>
    </source>
</evidence>
<feature type="active site" description="Nucleophile" evidence="5">
    <location>
        <position position="13"/>
    </location>
</feature>
<protein>
    <recommendedName>
        <fullName evidence="2">protein-tyrosine-phosphatase</fullName>
        <ecNumber evidence="2">3.1.3.48</ecNumber>
    </recommendedName>
</protein>
<dbReference type="InterPro" id="IPR036196">
    <property type="entry name" value="Ptyr_pPase_sf"/>
</dbReference>
<sequence>MKILMVCLGNICRSPMAEGILRKHAQGTDIEVDSAGTSAYHVGENPDPRAVLTARKHEVRIDKLVGRQFSVEDFDNFDRIYVMDDSNRKNVLQLARDEHDVSKVSLLLNEVDEFPKGMEVPDPYYGGDRGFEDVYQMITKAALAIVQKHG</sequence>
<feature type="active site" description="Nucleophile" evidence="5">
    <location>
        <position position="7"/>
    </location>
</feature>
<dbReference type="InterPro" id="IPR017867">
    <property type="entry name" value="Tyr_phospatase_low_mol_wt"/>
</dbReference>
<reference evidence="7 8" key="1">
    <citation type="submission" date="2019-09" db="EMBL/GenBank/DDBJ databases">
        <title>Genomes of family Cryomorphaceae.</title>
        <authorList>
            <person name="Bowman J.P."/>
        </authorList>
    </citation>
    <scope>NUCLEOTIDE SEQUENCE [LARGE SCALE GENOMIC DNA]</scope>
    <source>
        <strain evidence="7 8">LMG 25704</strain>
    </source>
</reference>
<dbReference type="Pfam" id="PF01451">
    <property type="entry name" value="LMWPc"/>
    <property type="match status" value="1"/>
</dbReference>
<name>A0A6N6RLN7_9FLAO</name>
<dbReference type="EMBL" id="WBVO01000001">
    <property type="protein sequence ID" value="KAB2814489.1"/>
    <property type="molecule type" value="Genomic_DNA"/>
</dbReference>
<evidence type="ECO:0000256" key="1">
    <source>
        <dbReference type="ARBA" id="ARBA00011063"/>
    </source>
</evidence>
<dbReference type="PRINTS" id="PR00719">
    <property type="entry name" value="LMWPTPASE"/>
</dbReference>
<evidence type="ECO:0000256" key="2">
    <source>
        <dbReference type="ARBA" id="ARBA00013064"/>
    </source>
</evidence>
<dbReference type="EC" id="3.1.3.48" evidence="2"/>
<comment type="caution">
    <text evidence="7">The sequence shown here is derived from an EMBL/GenBank/DDBJ whole genome shotgun (WGS) entry which is preliminary data.</text>
</comment>
<dbReference type="InterPro" id="IPR050438">
    <property type="entry name" value="LMW_PTPase"/>
</dbReference>
<keyword evidence="8" id="KW-1185">Reference proteome</keyword>
<dbReference type="PANTHER" id="PTHR11717:SF7">
    <property type="entry name" value="LOW MOLECULAR WEIGHT PHOSPHOTYROSINE PROTEIN PHOSPHATASE"/>
    <property type="match status" value="1"/>
</dbReference>
<organism evidence="7 8">
    <name type="scientific">Phaeocystidibacter luteus</name>
    <dbReference type="NCBI Taxonomy" id="911197"/>
    <lineage>
        <taxon>Bacteria</taxon>
        <taxon>Pseudomonadati</taxon>
        <taxon>Bacteroidota</taxon>
        <taxon>Flavobacteriia</taxon>
        <taxon>Flavobacteriales</taxon>
        <taxon>Phaeocystidibacteraceae</taxon>
        <taxon>Phaeocystidibacter</taxon>
    </lineage>
</organism>
<feature type="domain" description="Phosphotyrosine protein phosphatase I" evidence="6">
    <location>
        <begin position="1"/>
        <end position="148"/>
    </location>
</feature>
<dbReference type="SUPFAM" id="SSF52788">
    <property type="entry name" value="Phosphotyrosine protein phosphatases I"/>
    <property type="match status" value="1"/>
</dbReference>
<dbReference type="InterPro" id="IPR023485">
    <property type="entry name" value="Ptyr_pPase"/>
</dbReference>
<evidence type="ECO:0000313" key="7">
    <source>
        <dbReference type="EMBL" id="KAB2814489.1"/>
    </source>
</evidence>
<evidence type="ECO:0000256" key="3">
    <source>
        <dbReference type="ARBA" id="ARBA00022801"/>
    </source>
</evidence>
<dbReference type="GO" id="GO:0004725">
    <property type="term" value="F:protein tyrosine phosphatase activity"/>
    <property type="evidence" value="ECO:0007669"/>
    <property type="project" value="UniProtKB-EC"/>
</dbReference>
<comment type="similarity">
    <text evidence="1">Belongs to the low molecular weight phosphotyrosine protein phosphatase family.</text>
</comment>
<accession>A0A6N6RLN7</accession>
<dbReference type="RefSeq" id="WP_151666069.1">
    <property type="nucleotide sequence ID" value="NZ_WBVO01000001.1"/>
</dbReference>
<dbReference type="OrthoDB" id="9784339at2"/>
<keyword evidence="3" id="KW-0378">Hydrolase</keyword>
<evidence type="ECO:0000256" key="5">
    <source>
        <dbReference type="PIRSR" id="PIRSR617867-1"/>
    </source>
</evidence>
<proteinExistence type="inferred from homology"/>
<evidence type="ECO:0000256" key="4">
    <source>
        <dbReference type="ARBA" id="ARBA00022912"/>
    </source>
</evidence>
<dbReference type="Proteomes" id="UP000468650">
    <property type="component" value="Unassembled WGS sequence"/>
</dbReference>
<dbReference type="CDD" id="cd16343">
    <property type="entry name" value="LMWPTP"/>
    <property type="match status" value="1"/>
</dbReference>
<gene>
    <name evidence="7" type="ORF">F8C67_01765</name>
</gene>
<evidence type="ECO:0000313" key="8">
    <source>
        <dbReference type="Proteomes" id="UP000468650"/>
    </source>
</evidence>
<dbReference type="Gene3D" id="3.40.50.2300">
    <property type="match status" value="1"/>
</dbReference>
<feature type="active site" description="Proton donor" evidence="5">
    <location>
        <position position="122"/>
    </location>
</feature>
<dbReference type="PANTHER" id="PTHR11717">
    <property type="entry name" value="LOW MOLECULAR WEIGHT PROTEIN TYROSINE PHOSPHATASE"/>
    <property type="match status" value="1"/>
</dbReference>